<comment type="similarity">
    <text evidence="8 9">Belongs to the TRAP transporter small permease family.</text>
</comment>
<dbReference type="Pfam" id="PF04290">
    <property type="entry name" value="DctQ"/>
    <property type="match status" value="1"/>
</dbReference>
<dbReference type="InterPro" id="IPR055348">
    <property type="entry name" value="DctQ"/>
</dbReference>
<organism evidence="11 12">
    <name type="scientific">Thalassospira lohafexi</name>
    <dbReference type="NCBI Taxonomy" id="744227"/>
    <lineage>
        <taxon>Bacteria</taxon>
        <taxon>Pseudomonadati</taxon>
        <taxon>Pseudomonadota</taxon>
        <taxon>Alphaproteobacteria</taxon>
        <taxon>Rhodospirillales</taxon>
        <taxon>Thalassospiraceae</taxon>
        <taxon>Thalassospira</taxon>
    </lineage>
</organism>
<keyword evidence="5 9" id="KW-0812">Transmembrane</keyword>
<evidence type="ECO:0000256" key="2">
    <source>
        <dbReference type="ARBA" id="ARBA00022448"/>
    </source>
</evidence>
<dbReference type="PANTHER" id="PTHR35011">
    <property type="entry name" value="2,3-DIKETO-L-GULONATE TRAP TRANSPORTER SMALL PERMEASE PROTEIN YIAM"/>
    <property type="match status" value="1"/>
</dbReference>
<feature type="transmembrane region" description="Helical" evidence="9">
    <location>
        <begin position="21"/>
        <end position="39"/>
    </location>
</feature>
<keyword evidence="6 9" id="KW-1133">Transmembrane helix</keyword>
<comment type="subunit">
    <text evidence="9">The complex comprises the extracytoplasmic solute receptor protein and the two transmembrane proteins.</text>
</comment>
<dbReference type="GO" id="GO:0015740">
    <property type="term" value="P:C4-dicarboxylate transport"/>
    <property type="evidence" value="ECO:0007669"/>
    <property type="project" value="TreeGrafter"/>
</dbReference>
<evidence type="ECO:0000256" key="6">
    <source>
        <dbReference type="ARBA" id="ARBA00022989"/>
    </source>
</evidence>
<evidence type="ECO:0000259" key="10">
    <source>
        <dbReference type="Pfam" id="PF04290"/>
    </source>
</evidence>
<feature type="domain" description="Tripartite ATP-independent periplasmic transporters DctQ component" evidence="10">
    <location>
        <begin position="30"/>
        <end position="157"/>
    </location>
</feature>
<comment type="subcellular location">
    <subcellularLocation>
        <location evidence="1 9">Cell inner membrane</location>
        <topology evidence="1 9">Multi-pass membrane protein</topology>
    </subcellularLocation>
</comment>
<feature type="transmembrane region" description="Helical" evidence="9">
    <location>
        <begin position="54"/>
        <end position="72"/>
    </location>
</feature>
<evidence type="ECO:0000256" key="5">
    <source>
        <dbReference type="ARBA" id="ARBA00022692"/>
    </source>
</evidence>
<dbReference type="RefSeq" id="WP_101302283.1">
    <property type="nucleotide sequence ID" value="NZ_NXGX01000004.1"/>
</dbReference>
<keyword evidence="3" id="KW-1003">Cell membrane</keyword>
<dbReference type="InterPro" id="IPR007387">
    <property type="entry name" value="TRAP_DctQ"/>
</dbReference>
<dbReference type="PANTHER" id="PTHR35011:SF2">
    <property type="entry name" value="2,3-DIKETO-L-GULONATE TRAP TRANSPORTER SMALL PERMEASE PROTEIN YIAM"/>
    <property type="match status" value="1"/>
</dbReference>
<gene>
    <name evidence="11" type="ORF">COO92_11705</name>
</gene>
<reference evidence="11 12" key="1">
    <citation type="submission" date="2017-09" db="EMBL/GenBank/DDBJ databases">
        <title>Biodiversity and function of Thalassospira species in the particle-attached aromatic-hydrocarbon-degrading consortia from the surface seawater of the China South Sea.</title>
        <authorList>
            <person name="Dong C."/>
            <person name="Lai Q."/>
            <person name="Shao Z."/>
        </authorList>
    </citation>
    <scope>NUCLEOTIDE SEQUENCE [LARGE SCALE GENOMIC DNA]</scope>
    <source>
        <strain evidence="11 12">139Z-12</strain>
    </source>
</reference>
<sequence length="200" mass="22038">MPYRNSPIYRGLDRICRVLTTFSMVMLALMTVLVVGQVILRNMYDLGLPWADELSRIANVALVFFAVPALMLHNRHIAIDLLYSALHARGQAILRFANYALITGFAGIFLFSLYKFLSRAGKFTTPSLSMPNYAVYAPVVIAIVLLAIVALYRLITRTETAPDYEGEDGEAESGNPIADAIAKEMSAGILAEDTSKDSKK</sequence>
<comment type="caution">
    <text evidence="11">The sequence shown here is derived from an EMBL/GenBank/DDBJ whole genome shotgun (WGS) entry which is preliminary data.</text>
</comment>
<name>A0A2N3L6S5_9PROT</name>
<evidence type="ECO:0000256" key="1">
    <source>
        <dbReference type="ARBA" id="ARBA00004429"/>
    </source>
</evidence>
<dbReference type="GO" id="GO:0022857">
    <property type="term" value="F:transmembrane transporter activity"/>
    <property type="evidence" value="ECO:0007669"/>
    <property type="project" value="UniProtKB-UniRule"/>
</dbReference>
<evidence type="ECO:0000256" key="4">
    <source>
        <dbReference type="ARBA" id="ARBA00022519"/>
    </source>
</evidence>
<dbReference type="EMBL" id="NXGX01000004">
    <property type="protein sequence ID" value="PKR58397.1"/>
    <property type="molecule type" value="Genomic_DNA"/>
</dbReference>
<keyword evidence="2 9" id="KW-0813">Transport</keyword>
<dbReference type="AlphaFoldDB" id="A0A2N3L6S5"/>
<evidence type="ECO:0000313" key="12">
    <source>
        <dbReference type="Proteomes" id="UP000233332"/>
    </source>
</evidence>
<evidence type="ECO:0000256" key="9">
    <source>
        <dbReference type="RuleBase" id="RU369079"/>
    </source>
</evidence>
<protein>
    <recommendedName>
        <fullName evidence="9">TRAP transporter small permease protein</fullName>
    </recommendedName>
</protein>
<evidence type="ECO:0000256" key="3">
    <source>
        <dbReference type="ARBA" id="ARBA00022475"/>
    </source>
</evidence>
<proteinExistence type="inferred from homology"/>
<feature type="transmembrane region" description="Helical" evidence="9">
    <location>
        <begin position="93"/>
        <end position="114"/>
    </location>
</feature>
<keyword evidence="4 9" id="KW-0997">Cell inner membrane</keyword>
<evidence type="ECO:0000313" key="11">
    <source>
        <dbReference type="EMBL" id="PKR58397.1"/>
    </source>
</evidence>
<dbReference type="Proteomes" id="UP000233332">
    <property type="component" value="Unassembled WGS sequence"/>
</dbReference>
<comment type="function">
    <text evidence="9">Part of the tripartite ATP-independent periplasmic (TRAP) transport system.</text>
</comment>
<evidence type="ECO:0000256" key="7">
    <source>
        <dbReference type="ARBA" id="ARBA00023136"/>
    </source>
</evidence>
<dbReference type="GO" id="GO:0005886">
    <property type="term" value="C:plasma membrane"/>
    <property type="evidence" value="ECO:0007669"/>
    <property type="project" value="UniProtKB-SubCell"/>
</dbReference>
<keyword evidence="7 9" id="KW-0472">Membrane</keyword>
<feature type="transmembrane region" description="Helical" evidence="9">
    <location>
        <begin position="134"/>
        <end position="155"/>
    </location>
</feature>
<evidence type="ECO:0000256" key="8">
    <source>
        <dbReference type="ARBA" id="ARBA00038436"/>
    </source>
</evidence>
<keyword evidence="12" id="KW-1185">Reference proteome</keyword>
<accession>A0A2N3L6S5</accession>